<dbReference type="InterPro" id="IPR046373">
    <property type="entry name" value="Acyl-CoA_Oxase/DH_mid-dom_sf"/>
</dbReference>
<dbReference type="PANTHER" id="PTHR43292:SF4">
    <property type="entry name" value="ACYL-COA DEHYDROGENASE FADE34"/>
    <property type="match status" value="1"/>
</dbReference>
<proteinExistence type="inferred from homology"/>
<protein>
    <submittedName>
        <fullName evidence="9">Unannotated protein</fullName>
    </submittedName>
</protein>
<gene>
    <name evidence="9" type="ORF">UFOPK2582_01216</name>
</gene>
<dbReference type="Pfam" id="PF02771">
    <property type="entry name" value="Acyl-CoA_dh_N"/>
    <property type="match status" value="1"/>
</dbReference>
<keyword evidence="4" id="KW-0274">FAD</keyword>
<dbReference type="GO" id="GO:0050660">
    <property type="term" value="F:flavin adenine dinucleotide binding"/>
    <property type="evidence" value="ECO:0007669"/>
    <property type="project" value="InterPro"/>
</dbReference>
<dbReference type="InterPro" id="IPR037069">
    <property type="entry name" value="AcylCoA_DH/ox_N_sf"/>
</dbReference>
<name>A0A6J6Q4X6_9ZZZZ</name>
<dbReference type="Gene3D" id="1.10.540.10">
    <property type="entry name" value="Acyl-CoA dehydrogenase/oxidase, N-terminal domain"/>
    <property type="match status" value="1"/>
</dbReference>
<evidence type="ECO:0000256" key="3">
    <source>
        <dbReference type="ARBA" id="ARBA00022630"/>
    </source>
</evidence>
<dbReference type="InterPro" id="IPR052161">
    <property type="entry name" value="Mycobact_Acyl-CoA_DH"/>
</dbReference>
<feature type="domain" description="Acyl-CoA dehydrogenase/oxidase N-terminal" evidence="8">
    <location>
        <begin position="43"/>
        <end position="169"/>
    </location>
</feature>
<sequence>MISLSTLSSLVLIGAARAKYELEQVAVFWAGGHTRIGMDFEDSPEERSLRAEARAWLEANAKPLDVESLSDLRTHRAHTEEQDLALLDEARVWQRHKAEAGWAAPHWPIEHGGRGLSPLLAGVFAAEEQKFDVSGNMFSVGVGMAGPTIIEWGTETQQDQFLAPILTAEHIWCQLFSEPGAGSDLAGLATKAVLDGDEWVVNGQKVWTSAAHYSDYGVLLARTDADVPKHRGITCILVEMHSPGIEIRPLRQIDGAIHFNEVFLDDVRIPVANTLGPVGAGWGVAMTMLAHERASIGGGGMYSFDQVLTLARTVSDTSDPLVRQRLVDLYTRFEMLRFLGYRVRTAAERGELPGPESSVLKLVVSALYEVGGDLLLALEGAAGMLNGADAPFGGKFQDLFMGQWAPRIGGGTDQIQRNIIGERVLGLPGEIRSDKTVPFRELPQA</sequence>
<evidence type="ECO:0000313" key="9">
    <source>
        <dbReference type="EMBL" id="CAB4706841.1"/>
    </source>
</evidence>
<dbReference type="Pfam" id="PF02770">
    <property type="entry name" value="Acyl-CoA_dh_M"/>
    <property type="match status" value="1"/>
</dbReference>
<dbReference type="GO" id="GO:0005886">
    <property type="term" value="C:plasma membrane"/>
    <property type="evidence" value="ECO:0007669"/>
    <property type="project" value="TreeGrafter"/>
</dbReference>
<dbReference type="InterPro" id="IPR009075">
    <property type="entry name" value="AcylCo_DH/oxidase_C"/>
</dbReference>
<comment type="cofactor">
    <cofactor evidence="1">
        <name>FAD</name>
        <dbReference type="ChEBI" id="CHEBI:57692"/>
    </cofactor>
</comment>
<dbReference type="SUPFAM" id="SSF47203">
    <property type="entry name" value="Acyl-CoA dehydrogenase C-terminal domain-like"/>
    <property type="match status" value="1"/>
</dbReference>
<reference evidence="9" key="1">
    <citation type="submission" date="2020-05" db="EMBL/GenBank/DDBJ databases">
        <authorList>
            <person name="Chiriac C."/>
            <person name="Salcher M."/>
            <person name="Ghai R."/>
            <person name="Kavagutti S V."/>
        </authorList>
    </citation>
    <scope>NUCLEOTIDE SEQUENCE</scope>
</reference>
<dbReference type="InterPro" id="IPR036250">
    <property type="entry name" value="AcylCo_DH-like_C"/>
</dbReference>
<dbReference type="SUPFAM" id="SSF56645">
    <property type="entry name" value="Acyl-CoA dehydrogenase NM domain-like"/>
    <property type="match status" value="1"/>
</dbReference>
<dbReference type="GO" id="GO:0016627">
    <property type="term" value="F:oxidoreductase activity, acting on the CH-CH group of donors"/>
    <property type="evidence" value="ECO:0007669"/>
    <property type="project" value="InterPro"/>
</dbReference>
<evidence type="ECO:0000259" key="7">
    <source>
        <dbReference type="Pfam" id="PF02770"/>
    </source>
</evidence>
<dbReference type="InterPro" id="IPR006091">
    <property type="entry name" value="Acyl-CoA_Oxase/DH_mid-dom"/>
</dbReference>
<evidence type="ECO:0000259" key="8">
    <source>
        <dbReference type="Pfam" id="PF02771"/>
    </source>
</evidence>
<dbReference type="Gene3D" id="1.20.140.10">
    <property type="entry name" value="Butyryl-CoA Dehydrogenase, subunit A, domain 3"/>
    <property type="match status" value="1"/>
</dbReference>
<dbReference type="InterPro" id="IPR009100">
    <property type="entry name" value="AcylCoA_DH/oxidase_NM_dom_sf"/>
</dbReference>
<dbReference type="Gene3D" id="2.40.110.10">
    <property type="entry name" value="Butyryl-CoA Dehydrogenase, subunit A, domain 2"/>
    <property type="match status" value="1"/>
</dbReference>
<keyword evidence="3" id="KW-0285">Flavoprotein</keyword>
<evidence type="ECO:0000259" key="6">
    <source>
        <dbReference type="Pfam" id="PF00441"/>
    </source>
</evidence>
<dbReference type="Pfam" id="PF00441">
    <property type="entry name" value="Acyl-CoA_dh_1"/>
    <property type="match status" value="1"/>
</dbReference>
<comment type="similarity">
    <text evidence="2">Belongs to the acyl-CoA dehydrogenase family.</text>
</comment>
<evidence type="ECO:0000256" key="5">
    <source>
        <dbReference type="ARBA" id="ARBA00023002"/>
    </source>
</evidence>
<dbReference type="AlphaFoldDB" id="A0A6J6Q4X6"/>
<keyword evidence="5" id="KW-0560">Oxidoreductase</keyword>
<dbReference type="PANTHER" id="PTHR43292">
    <property type="entry name" value="ACYL-COA DEHYDROGENASE"/>
    <property type="match status" value="1"/>
</dbReference>
<accession>A0A6J6Q4X6</accession>
<feature type="domain" description="Acyl-CoA oxidase/dehydrogenase middle" evidence="7">
    <location>
        <begin position="173"/>
        <end position="267"/>
    </location>
</feature>
<dbReference type="InterPro" id="IPR013786">
    <property type="entry name" value="AcylCoA_DH/ox_N"/>
</dbReference>
<evidence type="ECO:0000256" key="2">
    <source>
        <dbReference type="ARBA" id="ARBA00009347"/>
    </source>
</evidence>
<evidence type="ECO:0000256" key="1">
    <source>
        <dbReference type="ARBA" id="ARBA00001974"/>
    </source>
</evidence>
<dbReference type="FunFam" id="2.40.110.10:FF:000011">
    <property type="entry name" value="Acyl-CoA dehydrogenase FadE34"/>
    <property type="match status" value="1"/>
</dbReference>
<feature type="domain" description="Acyl-CoA dehydrogenase/oxidase C-terminal" evidence="6">
    <location>
        <begin position="279"/>
        <end position="425"/>
    </location>
</feature>
<organism evidence="9">
    <name type="scientific">freshwater metagenome</name>
    <dbReference type="NCBI Taxonomy" id="449393"/>
    <lineage>
        <taxon>unclassified sequences</taxon>
        <taxon>metagenomes</taxon>
        <taxon>ecological metagenomes</taxon>
    </lineage>
</organism>
<dbReference type="EMBL" id="CAEZXS010000154">
    <property type="protein sequence ID" value="CAB4706841.1"/>
    <property type="molecule type" value="Genomic_DNA"/>
</dbReference>
<evidence type="ECO:0000256" key="4">
    <source>
        <dbReference type="ARBA" id="ARBA00022827"/>
    </source>
</evidence>